<dbReference type="SUPFAM" id="SSF82649">
    <property type="entry name" value="SufE/NifU"/>
    <property type="match status" value="1"/>
</dbReference>
<dbReference type="AlphaFoldDB" id="A0A1G2BYY1"/>
<dbReference type="EMBL" id="MHKQ01000012">
    <property type="protein sequence ID" value="OGY94111.1"/>
    <property type="molecule type" value="Genomic_DNA"/>
</dbReference>
<dbReference type="GO" id="GO:0005506">
    <property type="term" value="F:iron ion binding"/>
    <property type="evidence" value="ECO:0007669"/>
    <property type="project" value="InterPro"/>
</dbReference>
<comment type="caution">
    <text evidence="2">The sequence shown here is derived from an EMBL/GenBank/DDBJ whole genome shotgun (WGS) entry which is preliminary data.</text>
</comment>
<proteinExistence type="predicted"/>
<reference evidence="2 3" key="1">
    <citation type="journal article" date="2016" name="Nat. Commun.">
        <title>Thousands of microbial genomes shed light on interconnected biogeochemical processes in an aquifer system.</title>
        <authorList>
            <person name="Anantharaman K."/>
            <person name="Brown C.T."/>
            <person name="Hug L.A."/>
            <person name="Sharon I."/>
            <person name="Castelle C.J."/>
            <person name="Probst A.J."/>
            <person name="Thomas B.C."/>
            <person name="Singh A."/>
            <person name="Wilkins M.J."/>
            <person name="Karaoz U."/>
            <person name="Brodie E.L."/>
            <person name="Williams K.H."/>
            <person name="Hubbard S.S."/>
            <person name="Banfield J.F."/>
        </authorList>
    </citation>
    <scope>NUCLEOTIDE SEQUENCE [LARGE SCALE GENOMIC DNA]</scope>
</reference>
<dbReference type="Proteomes" id="UP000177626">
    <property type="component" value="Unassembled WGS sequence"/>
</dbReference>
<protein>
    <recommendedName>
        <fullName evidence="1">NIF system FeS cluster assembly NifU N-terminal domain-containing protein</fullName>
    </recommendedName>
</protein>
<evidence type="ECO:0000313" key="2">
    <source>
        <dbReference type="EMBL" id="OGY94111.1"/>
    </source>
</evidence>
<name>A0A1G2BYY1_9BACT</name>
<dbReference type="PANTHER" id="PTHR10093">
    <property type="entry name" value="IRON-SULFUR CLUSTER ASSEMBLY ENZYME NIFU HOMOLOG"/>
    <property type="match status" value="1"/>
</dbReference>
<organism evidence="2 3">
    <name type="scientific">Candidatus Komeilibacteria bacterium RIFOXYC1_FULL_37_11</name>
    <dbReference type="NCBI Taxonomy" id="1798555"/>
    <lineage>
        <taxon>Bacteria</taxon>
        <taxon>Candidatus Komeiliibacteriota</taxon>
    </lineage>
</organism>
<dbReference type="InterPro" id="IPR041854">
    <property type="entry name" value="BFD-like_2Fe2S-bd_dom_sf"/>
</dbReference>
<evidence type="ECO:0000313" key="3">
    <source>
        <dbReference type="Proteomes" id="UP000177626"/>
    </source>
</evidence>
<evidence type="ECO:0000259" key="1">
    <source>
        <dbReference type="Pfam" id="PF01592"/>
    </source>
</evidence>
<accession>A0A1G2BYY1</accession>
<sequence>MPKGTNDVWVYTDIVKEHFFHPKNLVMDASAMKGYDGLGMVGSPACGDMMKIWIKVDKKDDRLQEMKWQTFGCGSAIAATSMLSVMVTENGGMKIAQALSIKPQDITKRLGDLPTRKIHCSVLGDKALRSAINNYFIKSHQKDRVVKEQVRIIDKAANVTDHDIEEAVLEGAQTLEAVQKKTKVGVGNPEVIPEVEQLIRFYTEKYFG</sequence>
<dbReference type="GO" id="GO:0051536">
    <property type="term" value="F:iron-sulfur cluster binding"/>
    <property type="evidence" value="ECO:0007669"/>
    <property type="project" value="InterPro"/>
</dbReference>
<dbReference type="Gene3D" id="3.90.1010.10">
    <property type="match status" value="1"/>
</dbReference>
<dbReference type="Gene3D" id="1.10.10.1100">
    <property type="entry name" value="BFD-like [2Fe-2S]-binding domain"/>
    <property type="match status" value="1"/>
</dbReference>
<dbReference type="Pfam" id="PF01592">
    <property type="entry name" value="NifU_N"/>
    <property type="match status" value="1"/>
</dbReference>
<gene>
    <name evidence="2" type="ORF">A2406_01455</name>
</gene>
<feature type="domain" description="NIF system FeS cluster assembly NifU N-terminal" evidence="1">
    <location>
        <begin position="11"/>
        <end position="140"/>
    </location>
</feature>
<dbReference type="InterPro" id="IPR002871">
    <property type="entry name" value="NIF_FeS_clus_asmbl_NifU_N"/>
</dbReference>
<dbReference type="GO" id="GO:0016226">
    <property type="term" value="P:iron-sulfur cluster assembly"/>
    <property type="evidence" value="ECO:0007669"/>
    <property type="project" value="InterPro"/>
</dbReference>